<evidence type="ECO:0000313" key="8">
    <source>
        <dbReference type="EMBL" id="SHL43226.1"/>
    </source>
</evidence>
<comment type="similarity">
    <text evidence="2">Belongs to the SusD family.</text>
</comment>
<dbReference type="EMBL" id="FRBT01000001">
    <property type="protein sequence ID" value="SHL43226.1"/>
    <property type="molecule type" value="Genomic_DNA"/>
</dbReference>
<dbReference type="Gene3D" id="1.25.40.390">
    <property type="match status" value="1"/>
</dbReference>
<feature type="domain" description="RagB/SusD" evidence="6">
    <location>
        <begin position="326"/>
        <end position="472"/>
    </location>
</feature>
<keyword evidence="5" id="KW-0998">Cell outer membrane</keyword>
<dbReference type="STRING" id="946677.SAMN05444484_1011476"/>
<dbReference type="CDD" id="cd08977">
    <property type="entry name" value="SusD"/>
    <property type="match status" value="1"/>
</dbReference>
<sequence>MKTTYKTFRSFLNEKRIRINIISILALLVVSILTNACDNFVEVDLPGSQLTGETVFEDVTTANAAMAGVYTKLRDTGLLTGRSTGLSCRLGLYSDELDYYQANDPNYFYTNSLFSAESGIQDLWNQSYNAIYAANAIIEGVSASQLLSQNDKDQLKGEALFVRALIHFYLLNLYGEIPYIKTTNYTQNSKVYKIPVSEVYNQIVNDLSEAVLLLPEDYITSERVRANKAAAHALLARVYLFMGLWPESANSASAVLNNPLYTWEPDLDKIFLKGSKTTIWQFMPDSDTANSAEGNLFVFNSGPPPTVALNNNLMSSFASNDQRKTHWTRAITDGNTTWYHAYKYKLNSGAGTSSEYSVVFRLAEQYLIRAEARARQGDLIGAKEDLNKIRNTAGLPDTDALSSAEITTAVLNERRFEFFTEFGHRFFDLKRTGSLDTALASKPGWSHNDALWPLPAQELQANPNLNPQNPGY</sequence>
<dbReference type="GO" id="GO:0009279">
    <property type="term" value="C:cell outer membrane"/>
    <property type="evidence" value="ECO:0007669"/>
    <property type="project" value="UniProtKB-SubCell"/>
</dbReference>
<evidence type="ECO:0000259" key="7">
    <source>
        <dbReference type="Pfam" id="PF14322"/>
    </source>
</evidence>
<reference evidence="9" key="1">
    <citation type="submission" date="2016-11" db="EMBL/GenBank/DDBJ databases">
        <authorList>
            <person name="Varghese N."/>
            <person name="Submissions S."/>
        </authorList>
    </citation>
    <scope>NUCLEOTIDE SEQUENCE [LARGE SCALE GENOMIC DNA]</scope>
    <source>
        <strain evidence="9">DSM 24724</strain>
    </source>
</reference>
<dbReference type="RefSeq" id="WP_068840783.1">
    <property type="nucleotide sequence ID" value="NZ_FRBT01000001.1"/>
</dbReference>
<evidence type="ECO:0000256" key="2">
    <source>
        <dbReference type="ARBA" id="ARBA00006275"/>
    </source>
</evidence>
<keyword evidence="4" id="KW-0472">Membrane</keyword>
<proteinExistence type="inferred from homology"/>
<protein>
    <submittedName>
        <fullName evidence="8">RagB/SusD domain-containing protein</fullName>
    </submittedName>
</protein>
<dbReference type="Pfam" id="PF14322">
    <property type="entry name" value="SusD-like_3"/>
    <property type="match status" value="1"/>
</dbReference>
<name>A0A1M7AL50_9FLAO</name>
<organism evidence="8 9">
    <name type="scientific">Flavobacterium chilense</name>
    <dbReference type="NCBI Taxonomy" id="946677"/>
    <lineage>
        <taxon>Bacteria</taxon>
        <taxon>Pseudomonadati</taxon>
        <taxon>Bacteroidota</taxon>
        <taxon>Flavobacteriia</taxon>
        <taxon>Flavobacteriales</taxon>
        <taxon>Flavobacteriaceae</taxon>
        <taxon>Flavobacterium</taxon>
    </lineage>
</organism>
<evidence type="ECO:0000256" key="5">
    <source>
        <dbReference type="ARBA" id="ARBA00023237"/>
    </source>
</evidence>
<feature type="domain" description="SusD-like N-terminal" evidence="7">
    <location>
        <begin position="108"/>
        <end position="240"/>
    </location>
</feature>
<dbReference type="InterPro" id="IPR012944">
    <property type="entry name" value="SusD_RagB_dom"/>
</dbReference>
<evidence type="ECO:0000256" key="4">
    <source>
        <dbReference type="ARBA" id="ARBA00023136"/>
    </source>
</evidence>
<gene>
    <name evidence="8" type="ORF">SAMN05444484_1011476</name>
</gene>
<comment type="subcellular location">
    <subcellularLocation>
        <location evidence="1">Cell outer membrane</location>
    </subcellularLocation>
</comment>
<dbReference type="InterPro" id="IPR033985">
    <property type="entry name" value="SusD-like_N"/>
</dbReference>
<dbReference type="AlphaFoldDB" id="A0A1M7AL50"/>
<dbReference type="OrthoDB" id="621570at2"/>
<accession>A0A1M7AL50</accession>
<evidence type="ECO:0000256" key="1">
    <source>
        <dbReference type="ARBA" id="ARBA00004442"/>
    </source>
</evidence>
<dbReference type="Proteomes" id="UP000184028">
    <property type="component" value="Unassembled WGS sequence"/>
</dbReference>
<keyword evidence="3" id="KW-0732">Signal</keyword>
<evidence type="ECO:0000256" key="3">
    <source>
        <dbReference type="ARBA" id="ARBA00022729"/>
    </source>
</evidence>
<keyword evidence="9" id="KW-1185">Reference proteome</keyword>
<dbReference type="InterPro" id="IPR011990">
    <property type="entry name" value="TPR-like_helical_dom_sf"/>
</dbReference>
<evidence type="ECO:0000259" key="6">
    <source>
        <dbReference type="Pfam" id="PF07980"/>
    </source>
</evidence>
<evidence type="ECO:0000313" key="9">
    <source>
        <dbReference type="Proteomes" id="UP000184028"/>
    </source>
</evidence>
<dbReference type="Pfam" id="PF07980">
    <property type="entry name" value="SusD_RagB"/>
    <property type="match status" value="1"/>
</dbReference>
<dbReference type="SUPFAM" id="SSF48452">
    <property type="entry name" value="TPR-like"/>
    <property type="match status" value="1"/>
</dbReference>